<evidence type="ECO:0000256" key="4">
    <source>
        <dbReference type="ARBA" id="ARBA00023002"/>
    </source>
</evidence>
<sequence>MNQQYILYLFLELNETQREIQAVARKFTRDEIVPAAAYHDRTGEYPTEIVKKAWSLGLMNQHIPEHCGGINQSTFVACLISEELNWGCSGIAGTIESSSLPQAPLIITGNKEQQKKYLGRLLEEPIVAAYCATEPGAGSDVNGVKTKAEKKGDEYILNGQKNVDYQWWNS</sequence>
<dbReference type="Gene3D" id="1.10.540.10">
    <property type="entry name" value="Acyl-CoA dehydrogenase/oxidase, N-terminal domain"/>
    <property type="match status" value="1"/>
</dbReference>
<reference evidence="6" key="1">
    <citation type="journal article" date="2023" name="Insect Mol. Biol.">
        <title>Genome sequencing provides insights into the evolution of gene families encoding plant cell wall-degrading enzymes in longhorned beetles.</title>
        <authorList>
            <person name="Shin N.R."/>
            <person name="Okamura Y."/>
            <person name="Kirsch R."/>
            <person name="Pauchet Y."/>
        </authorList>
    </citation>
    <scope>NUCLEOTIDE SEQUENCE</scope>
    <source>
        <strain evidence="6">RBIC_L_NR</strain>
    </source>
</reference>
<evidence type="ECO:0000313" key="7">
    <source>
        <dbReference type="Proteomes" id="UP001162156"/>
    </source>
</evidence>
<organism evidence="6 7">
    <name type="scientific">Rhamnusium bicolor</name>
    <dbReference type="NCBI Taxonomy" id="1586634"/>
    <lineage>
        <taxon>Eukaryota</taxon>
        <taxon>Metazoa</taxon>
        <taxon>Ecdysozoa</taxon>
        <taxon>Arthropoda</taxon>
        <taxon>Hexapoda</taxon>
        <taxon>Insecta</taxon>
        <taxon>Pterygota</taxon>
        <taxon>Neoptera</taxon>
        <taxon>Endopterygota</taxon>
        <taxon>Coleoptera</taxon>
        <taxon>Polyphaga</taxon>
        <taxon>Cucujiformia</taxon>
        <taxon>Chrysomeloidea</taxon>
        <taxon>Cerambycidae</taxon>
        <taxon>Lepturinae</taxon>
        <taxon>Rhagiini</taxon>
        <taxon>Rhamnusium</taxon>
    </lineage>
</organism>
<dbReference type="AlphaFoldDB" id="A0AAV8ZUV4"/>
<name>A0AAV8ZUV4_9CUCU</name>
<dbReference type="PANTHER" id="PTHR48083">
    <property type="entry name" value="MEDIUM-CHAIN SPECIFIC ACYL-COA DEHYDROGENASE, MITOCHONDRIAL-RELATED"/>
    <property type="match status" value="1"/>
</dbReference>
<dbReference type="FunFam" id="1.10.540.10:FF:000010">
    <property type="entry name" value="Medium-chain specific acyl-CoA dehydrogenase, mitochondrial"/>
    <property type="match status" value="1"/>
</dbReference>
<gene>
    <name evidence="6" type="ORF">NQ314_001145</name>
</gene>
<evidence type="ECO:0000313" key="6">
    <source>
        <dbReference type="EMBL" id="KAJ8970610.1"/>
    </source>
</evidence>
<dbReference type="PANTHER" id="PTHR48083:SF2">
    <property type="entry name" value="MEDIUM-CHAIN SPECIFIC ACYL-COA DEHYDROGENASE, MITOCHONDRIAL"/>
    <property type="match status" value="1"/>
</dbReference>
<dbReference type="GO" id="GO:0005739">
    <property type="term" value="C:mitochondrion"/>
    <property type="evidence" value="ECO:0007669"/>
    <property type="project" value="TreeGrafter"/>
</dbReference>
<dbReference type="Proteomes" id="UP001162156">
    <property type="component" value="Unassembled WGS sequence"/>
</dbReference>
<dbReference type="Pfam" id="PF02771">
    <property type="entry name" value="Acyl-CoA_dh_N"/>
    <property type="match status" value="1"/>
</dbReference>
<dbReference type="InterPro" id="IPR037069">
    <property type="entry name" value="AcylCoA_DH/ox_N_sf"/>
</dbReference>
<dbReference type="InterPro" id="IPR013786">
    <property type="entry name" value="AcylCoA_DH/ox_N"/>
</dbReference>
<dbReference type="GO" id="GO:0070991">
    <property type="term" value="F:medium-chain fatty acyl-CoA dehydrogenase activity"/>
    <property type="evidence" value="ECO:0007669"/>
    <property type="project" value="TreeGrafter"/>
</dbReference>
<accession>A0AAV8ZUV4</accession>
<protein>
    <recommendedName>
        <fullName evidence="5">Acyl-CoA dehydrogenase/oxidase N-terminal domain-containing protein</fullName>
    </recommendedName>
</protein>
<evidence type="ECO:0000256" key="1">
    <source>
        <dbReference type="ARBA" id="ARBA00001974"/>
    </source>
</evidence>
<comment type="caution">
    <text evidence="6">The sequence shown here is derived from an EMBL/GenBank/DDBJ whole genome shotgun (WGS) entry which is preliminary data.</text>
</comment>
<dbReference type="InterPro" id="IPR009100">
    <property type="entry name" value="AcylCoA_DH/oxidase_NM_dom_sf"/>
</dbReference>
<keyword evidence="2" id="KW-0285">Flavoprotein</keyword>
<keyword evidence="4" id="KW-0560">Oxidoreductase</keyword>
<evidence type="ECO:0000256" key="3">
    <source>
        <dbReference type="ARBA" id="ARBA00022827"/>
    </source>
</evidence>
<evidence type="ECO:0000256" key="2">
    <source>
        <dbReference type="ARBA" id="ARBA00022630"/>
    </source>
</evidence>
<comment type="cofactor">
    <cofactor evidence="1">
        <name>FAD</name>
        <dbReference type="ChEBI" id="CHEBI:57692"/>
    </cofactor>
</comment>
<dbReference type="Gene3D" id="2.40.110.10">
    <property type="entry name" value="Butyryl-CoA Dehydrogenase, subunit A, domain 2"/>
    <property type="match status" value="1"/>
</dbReference>
<proteinExistence type="predicted"/>
<dbReference type="EMBL" id="JANEYF010000334">
    <property type="protein sequence ID" value="KAJ8970610.1"/>
    <property type="molecule type" value="Genomic_DNA"/>
</dbReference>
<evidence type="ECO:0000259" key="5">
    <source>
        <dbReference type="Pfam" id="PF02771"/>
    </source>
</evidence>
<keyword evidence="7" id="KW-1185">Reference proteome</keyword>
<dbReference type="InterPro" id="IPR046373">
    <property type="entry name" value="Acyl-CoA_Oxase/DH_mid-dom_sf"/>
</dbReference>
<feature type="domain" description="Acyl-CoA dehydrogenase/oxidase N-terminal" evidence="5">
    <location>
        <begin position="14"/>
        <end position="123"/>
    </location>
</feature>
<keyword evidence="3" id="KW-0274">FAD</keyword>
<dbReference type="GO" id="GO:0051793">
    <property type="term" value="P:medium-chain fatty acid catabolic process"/>
    <property type="evidence" value="ECO:0007669"/>
    <property type="project" value="TreeGrafter"/>
</dbReference>
<dbReference type="InterPro" id="IPR050741">
    <property type="entry name" value="Acyl-CoA_dehydrogenase"/>
</dbReference>
<dbReference type="SUPFAM" id="SSF56645">
    <property type="entry name" value="Acyl-CoA dehydrogenase NM domain-like"/>
    <property type="match status" value="1"/>
</dbReference>
<dbReference type="GO" id="GO:0050660">
    <property type="term" value="F:flavin adenine dinucleotide binding"/>
    <property type="evidence" value="ECO:0007669"/>
    <property type="project" value="InterPro"/>
</dbReference>